<keyword evidence="2" id="KW-0472">Membrane</keyword>
<evidence type="ECO:0000256" key="2">
    <source>
        <dbReference type="SAM" id="Phobius"/>
    </source>
</evidence>
<protein>
    <recommendedName>
        <fullName evidence="5">DUF11 domain-containing protein</fullName>
    </recommendedName>
</protein>
<dbReference type="EMBL" id="MFGJ01000001">
    <property type="protein sequence ID" value="OGF33324.1"/>
    <property type="molecule type" value="Genomic_DNA"/>
</dbReference>
<name>A0A1F5T2W7_9BACT</name>
<dbReference type="Proteomes" id="UP000179001">
    <property type="component" value="Unassembled WGS sequence"/>
</dbReference>
<feature type="compositionally biased region" description="Basic residues" evidence="1">
    <location>
        <begin position="1"/>
        <end position="12"/>
    </location>
</feature>
<dbReference type="Gene3D" id="2.60.40.1170">
    <property type="entry name" value="Mu homology domain, subdomain B"/>
    <property type="match status" value="1"/>
</dbReference>
<evidence type="ECO:0000313" key="3">
    <source>
        <dbReference type="EMBL" id="OGF33324.1"/>
    </source>
</evidence>
<evidence type="ECO:0008006" key="5">
    <source>
        <dbReference type="Google" id="ProtNLM"/>
    </source>
</evidence>
<gene>
    <name evidence="3" type="ORF">A2478_01320</name>
</gene>
<keyword evidence="2" id="KW-0812">Transmembrane</keyword>
<feature type="compositionally biased region" description="Basic and acidic residues" evidence="1">
    <location>
        <begin position="33"/>
        <end position="69"/>
    </location>
</feature>
<sequence length="665" mass="75138">MSKRKKNKHFYKRNSITEKTKNTGGAPTESGFDETKKEGGKNPLDSLHEIFEEKKSAEETSNKKNSKDKGENNILAQIVKEERKKRKGRIVLFASIFLSVCALATAFGFVYFNTINPFTQEKIEMAIKGPEKAKMGEEIDYKIIYLNSGKVDINNAKIILSEPSGFQLTSSAPEIDGHSFHLGDIKKGEKGYVELSGTLIDSPEQVQTLKATLIFTPSNFSAEFSIKSELSIVIEPLDLGLVFNTLPNAATNEVLQFDIEYKNNELFPIENIKLKFVAPETFSLESTTPEFTTPDEKEWSLGKLDPGDEGKIVIKGKFTGENLQDKEPQELKVQLLLINKEEQNYQQQELIQQIQIVEQAISTTLIINGSNEDQNINYTDNLQFTVNYKNNGKEEYNNLALSVIIESEPIELLDWEKLDDELYGRVEKTDKGKKITWTGNQIDNLETLGAGEKNSLNFSLPLRDLEIFTYNDLTKAKLVIYSQINISDTNRAYPNIESNKITLMLNSNTNLQTEARYYYTDGTPIGSGSIPPKSNQETEYVIFWELNNDLHEIENITISTTLPDKVEWLDKYTLNVGEMFYADNNREITWTLNRLPVSAENPTINFRIKLTPDTNDVGKLMKLLNNITLRATDTETGDIISETYGIVSTNLESDEFAVGKGIVTE</sequence>
<proteinExistence type="predicted"/>
<dbReference type="AlphaFoldDB" id="A0A1F5T2W7"/>
<evidence type="ECO:0000256" key="1">
    <source>
        <dbReference type="SAM" id="MobiDB-lite"/>
    </source>
</evidence>
<accession>A0A1F5T2W7</accession>
<comment type="caution">
    <text evidence="3">The sequence shown here is derived from an EMBL/GenBank/DDBJ whole genome shotgun (WGS) entry which is preliminary data.</text>
</comment>
<feature type="region of interest" description="Disordered" evidence="1">
    <location>
        <begin position="1"/>
        <end position="69"/>
    </location>
</feature>
<keyword evidence="2" id="KW-1133">Transmembrane helix</keyword>
<organism evidence="3 4">
    <name type="scientific">Candidatus Falkowbacteria bacterium RIFOXYC2_FULL_36_12</name>
    <dbReference type="NCBI Taxonomy" id="1798002"/>
    <lineage>
        <taxon>Bacteria</taxon>
        <taxon>Candidatus Falkowiibacteriota</taxon>
    </lineage>
</organism>
<evidence type="ECO:0000313" key="4">
    <source>
        <dbReference type="Proteomes" id="UP000179001"/>
    </source>
</evidence>
<dbReference type="STRING" id="1798002.A2478_01320"/>
<reference evidence="3 4" key="1">
    <citation type="journal article" date="2016" name="Nat. Commun.">
        <title>Thousands of microbial genomes shed light on interconnected biogeochemical processes in an aquifer system.</title>
        <authorList>
            <person name="Anantharaman K."/>
            <person name="Brown C.T."/>
            <person name="Hug L.A."/>
            <person name="Sharon I."/>
            <person name="Castelle C.J."/>
            <person name="Probst A.J."/>
            <person name="Thomas B.C."/>
            <person name="Singh A."/>
            <person name="Wilkins M.J."/>
            <person name="Karaoz U."/>
            <person name="Brodie E.L."/>
            <person name="Williams K.H."/>
            <person name="Hubbard S.S."/>
            <person name="Banfield J.F."/>
        </authorList>
    </citation>
    <scope>NUCLEOTIDE SEQUENCE [LARGE SCALE GENOMIC DNA]</scope>
</reference>
<feature type="transmembrane region" description="Helical" evidence="2">
    <location>
        <begin position="90"/>
        <end position="112"/>
    </location>
</feature>